<dbReference type="Proteomes" id="UP000814033">
    <property type="component" value="Unassembled WGS sequence"/>
</dbReference>
<accession>A0ACB8R533</accession>
<protein>
    <submittedName>
        <fullName evidence="1">Uncharacterized protein</fullName>
    </submittedName>
</protein>
<dbReference type="EMBL" id="MU276440">
    <property type="protein sequence ID" value="KAI0038671.1"/>
    <property type="molecule type" value="Genomic_DNA"/>
</dbReference>
<gene>
    <name evidence="1" type="ORF">FA95DRAFT_1187772</name>
</gene>
<evidence type="ECO:0000313" key="2">
    <source>
        <dbReference type="Proteomes" id="UP000814033"/>
    </source>
</evidence>
<name>A0ACB8R533_9AGAM</name>
<proteinExistence type="predicted"/>
<keyword evidence="2" id="KW-1185">Reference proteome</keyword>
<evidence type="ECO:0000313" key="1">
    <source>
        <dbReference type="EMBL" id="KAI0038671.1"/>
    </source>
</evidence>
<comment type="caution">
    <text evidence="1">The sequence shown here is derived from an EMBL/GenBank/DDBJ whole genome shotgun (WGS) entry which is preliminary data.</text>
</comment>
<reference evidence="1" key="2">
    <citation type="journal article" date="2022" name="New Phytol.">
        <title>Evolutionary transition to the ectomycorrhizal habit in the genomes of a hyperdiverse lineage of mushroom-forming fungi.</title>
        <authorList>
            <person name="Looney B."/>
            <person name="Miyauchi S."/>
            <person name="Morin E."/>
            <person name="Drula E."/>
            <person name="Courty P.E."/>
            <person name="Kohler A."/>
            <person name="Kuo A."/>
            <person name="LaButti K."/>
            <person name="Pangilinan J."/>
            <person name="Lipzen A."/>
            <person name="Riley R."/>
            <person name="Andreopoulos W."/>
            <person name="He G."/>
            <person name="Johnson J."/>
            <person name="Nolan M."/>
            <person name="Tritt A."/>
            <person name="Barry K.W."/>
            <person name="Grigoriev I.V."/>
            <person name="Nagy L.G."/>
            <person name="Hibbett D."/>
            <person name="Henrissat B."/>
            <person name="Matheny P.B."/>
            <person name="Labbe J."/>
            <person name="Martin F.M."/>
        </authorList>
    </citation>
    <scope>NUCLEOTIDE SEQUENCE</scope>
    <source>
        <strain evidence="1">FP105234-sp</strain>
    </source>
</reference>
<sequence>MSCHDLGPRMRNVESRHGRVRDRYYPAQERTQVSACPNFSRRPGIRAAHSLQPPPEPYLPFLDSSLDLTRAPRRSTKHKSQYDHQRKTKQVSQGKKGSYGNVNISRHHAVMRSSTGSPDNPIWLHVRMRRRQGSSRTSGAAQYQYTSFQEGGKKRGQACRTSWSTRV</sequence>
<organism evidence="1 2">
    <name type="scientific">Auriscalpium vulgare</name>
    <dbReference type="NCBI Taxonomy" id="40419"/>
    <lineage>
        <taxon>Eukaryota</taxon>
        <taxon>Fungi</taxon>
        <taxon>Dikarya</taxon>
        <taxon>Basidiomycota</taxon>
        <taxon>Agaricomycotina</taxon>
        <taxon>Agaricomycetes</taxon>
        <taxon>Russulales</taxon>
        <taxon>Auriscalpiaceae</taxon>
        <taxon>Auriscalpium</taxon>
    </lineage>
</organism>
<reference evidence="1" key="1">
    <citation type="submission" date="2021-02" db="EMBL/GenBank/DDBJ databases">
        <authorList>
            <consortium name="DOE Joint Genome Institute"/>
            <person name="Ahrendt S."/>
            <person name="Looney B.P."/>
            <person name="Miyauchi S."/>
            <person name="Morin E."/>
            <person name="Drula E."/>
            <person name="Courty P.E."/>
            <person name="Chicoki N."/>
            <person name="Fauchery L."/>
            <person name="Kohler A."/>
            <person name="Kuo A."/>
            <person name="Labutti K."/>
            <person name="Pangilinan J."/>
            <person name="Lipzen A."/>
            <person name="Riley R."/>
            <person name="Andreopoulos W."/>
            <person name="He G."/>
            <person name="Johnson J."/>
            <person name="Barry K.W."/>
            <person name="Grigoriev I.V."/>
            <person name="Nagy L."/>
            <person name="Hibbett D."/>
            <person name="Henrissat B."/>
            <person name="Matheny P.B."/>
            <person name="Labbe J."/>
            <person name="Martin F."/>
        </authorList>
    </citation>
    <scope>NUCLEOTIDE SEQUENCE</scope>
    <source>
        <strain evidence="1">FP105234-sp</strain>
    </source>
</reference>